<accession>A0A1M6E3R8</accession>
<reference evidence="2" key="1">
    <citation type="submission" date="2016-11" db="EMBL/GenBank/DDBJ databases">
        <authorList>
            <person name="Varghese N."/>
            <person name="Submissions S."/>
        </authorList>
    </citation>
    <scope>NUCLEOTIDE SEQUENCE [LARGE SCALE GENOMIC DNA]</scope>
    <source>
        <strain evidence="2">DSM 16219</strain>
    </source>
</reference>
<dbReference type="OrthoDB" id="9813817at2"/>
<evidence type="ECO:0000313" key="1">
    <source>
        <dbReference type="EMBL" id="SHI80045.1"/>
    </source>
</evidence>
<keyword evidence="2" id="KW-1185">Reference proteome</keyword>
<dbReference type="STRING" id="1121393.SAMN02745216_00544"/>
<evidence type="ECO:0008006" key="3">
    <source>
        <dbReference type="Google" id="ProtNLM"/>
    </source>
</evidence>
<evidence type="ECO:0000313" key="2">
    <source>
        <dbReference type="Proteomes" id="UP000183994"/>
    </source>
</evidence>
<sequence>MKDEPKEIRVHFPESLHGGNYANNMTVSHTREEFILDFLMIAPPAGAVTSRVVTSPGHLKRMISALLENLKNYEEMYGEIQPSQEPRTMH</sequence>
<protein>
    <recommendedName>
        <fullName evidence="3">DUF3467 domain-containing protein</fullName>
    </recommendedName>
</protein>
<organism evidence="1 2">
    <name type="scientific">Desulfatibacillum alkenivorans DSM 16219</name>
    <dbReference type="NCBI Taxonomy" id="1121393"/>
    <lineage>
        <taxon>Bacteria</taxon>
        <taxon>Pseudomonadati</taxon>
        <taxon>Thermodesulfobacteriota</taxon>
        <taxon>Desulfobacteria</taxon>
        <taxon>Desulfobacterales</taxon>
        <taxon>Desulfatibacillaceae</taxon>
        <taxon>Desulfatibacillum</taxon>
    </lineage>
</organism>
<dbReference type="AlphaFoldDB" id="A0A1M6E3R8"/>
<proteinExistence type="predicted"/>
<name>A0A1M6E3R8_9BACT</name>
<dbReference type="EMBL" id="FQZU01000002">
    <property type="protein sequence ID" value="SHI80045.1"/>
    <property type="molecule type" value="Genomic_DNA"/>
</dbReference>
<dbReference type="Pfam" id="PF11950">
    <property type="entry name" value="DUF3467"/>
    <property type="match status" value="1"/>
</dbReference>
<dbReference type="RefSeq" id="WP_015947859.1">
    <property type="nucleotide sequence ID" value="NZ_FQZU01000002.1"/>
</dbReference>
<dbReference type="Proteomes" id="UP000183994">
    <property type="component" value="Unassembled WGS sequence"/>
</dbReference>
<dbReference type="InterPro" id="IPR021857">
    <property type="entry name" value="DUF3467"/>
</dbReference>
<gene>
    <name evidence="1" type="ORF">SAMN02745216_00544</name>
</gene>